<protein>
    <recommendedName>
        <fullName evidence="13 14">UDP-2,3-diacylglucosamine hydrolase</fullName>
        <ecNumber evidence="12 14">3.6.1.54</ecNumber>
    </recommendedName>
    <alternativeName>
        <fullName evidence="14">UDP-2,3-diacylglucosamine diphosphatase</fullName>
    </alternativeName>
</protein>
<dbReference type="EMBL" id="UGMG01000001">
    <property type="protein sequence ID" value="STV68585.1"/>
    <property type="molecule type" value="Genomic_DNA"/>
</dbReference>
<comment type="cofactor">
    <cofactor evidence="14">
        <name>Mn(2+)</name>
        <dbReference type="ChEBI" id="CHEBI:29035"/>
    </cofactor>
    <text evidence="14">Binds 2 Mn(2+) ions per subunit in a binuclear metal center.</text>
</comment>
<dbReference type="InterPro" id="IPR010138">
    <property type="entry name" value="UDP-diacylglucosamine_Hdrlase"/>
</dbReference>
<dbReference type="HAMAP" id="MF_00575">
    <property type="entry name" value="LpxH"/>
    <property type="match status" value="1"/>
</dbReference>
<evidence type="ECO:0000256" key="4">
    <source>
        <dbReference type="ARBA" id="ARBA00022556"/>
    </source>
</evidence>
<comment type="function">
    <text evidence="14">Hydrolyzes the pyrophosphate bond of UDP-2,3-diacylglucosamine to yield 2,3-diacylglucosamine 1-phosphate (lipid X) and UMP by catalyzing the attack of water at the alpha-P atom. Involved in the biosynthesis of lipid A, a phosphorylated glycolipid that anchors the lipopolysaccharide to the outer membrane of the cell.</text>
</comment>
<evidence type="ECO:0000256" key="12">
    <source>
        <dbReference type="ARBA" id="ARBA00066485"/>
    </source>
</evidence>
<comment type="pathway">
    <text evidence="11 14">Glycolipid biosynthesis; lipid IV(A) biosynthesis; lipid IV(A) from (3R)-3-hydroxytetradecanoyl-[acyl-carrier-protein] and UDP-N-acetyl-alpha-D-glucosamine: step 4/6.</text>
</comment>
<keyword evidence="5 14" id="KW-0479">Metal-binding</keyword>
<evidence type="ECO:0000256" key="8">
    <source>
        <dbReference type="ARBA" id="ARBA00023136"/>
    </source>
</evidence>
<feature type="binding site" evidence="14">
    <location>
        <position position="41"/>
    </location>
    <ligand>
        <name>Mn(2+)</name>
        <dbReference type="ChEBI" id="CHEBI:29035"/>
        <label>1</label>
    </ligand>
</feature>
<dbReference type="PANTHER" id="PTHR34990">
    <property type="entry name" value="UDP-2,3-DIACYLGLUCOSAMINE HYDROLASE-RELATED"/>
    <property type="match status" value="1"/>
</dbReference>
<evidence type="ECO:0000256" key="5">
    <source>
        <dbReference type="ARBA" id="ARBA00022723"/>
    </source>
</evidence>
<dbReference type="SUPFAM" id="SSF56300">
    <property type="entry name" value="Metallo-dependent phosphatases"/>
    <property type="match status" value="1"/>
</dbReference>
<evidence type="ECO:0000256" key="13">
    <source>
        <dbReference type="ARBA" id="ARBA00073875"/>
    </source>
</evidence>
<evidence type="ECO:0000259" key="16">
    <source>
        <dbReference type="Pfam" id="PF00149"/>
    </source>
</evidence>
<evidence type="ECO:0000256" key="2">
    <source>
        <dbReference type="ARBA" id="ARBA00022516"/>
    </source>
</evidence>
<name>A0A378CEC7_KLEPN</name>
<dbReference type="InterPro" id="IPR043461">
    <property type="entry name" value="LpxH-like"/>
</dbReference>
<dbReference type="FunFam" id="3.60.21.10:FF:000012">
    <property type="entry name" value="UDP-2,3-diacylglucosamine hydrolase"/>
    <property type="match status" value="1"/>
</dbReference>
<dbReference type="NCBIfam" id="TIGR01854">
    <property type="entry name" value="lipid_A_lpxH"/>
    <property type="match status" value="1"/>
</dbReference>
<evidence type="ECO:0000256" key="6">
    <source>
        <dbReference type="ARBA" id="ARBA00022801"/>
    </source>
</evidence>
<dbReference type="NCBIfam" id="NF003743">
    <property type="entry name" value="PRK05340.1"/>
    <property type="match status" value="1"/>
</dbReference>
<evidence type="ECO:0000256" key="9">
    <source>
        <dbReference type="ARBA" id="ARBA00023211"/>
    </source>
</evidence>
<accession>A0A378CEC7</accession>
<comment type="similarity">
    <text evidence="14">Belongs to the LpxH family.</text>
</comment>
<keyword evidence="4 14" id="KW-0441">Lipid A biosynthesis</keyword>
<feature type="binding site" evidence="14">
    <location>
        <position position="41"/>
    </location>
    <ligand>
        <name>Mn(2+)</name>
        <dbReference type="ChEBI" id="CHEBI:29035"/>
        <label>2</label>
    </ligand>
</feature>
<feature type="binding site" evidence="14">
    <location>
        <position position="167"/>
    </location>
    <ligand>
        <name>substrate</name>
    </ligand>
</feature>
<dbReference type="GO" id="GO:0030145">
    <property type="term" value="F:manganese ion binding"/>
    <property type="evidence" value="ECO:0007669"/>
    <property type="project" value="UniProtKB-UniRule"/>
</dbReference>
<dbReference type="GO" id="GO:0009245">
    <property type="term" value="P:lipid A biosynthetic process"/>
    <property type="evidence" value="ECO:0007669"/>
    <property type="project" value="UniProtKB-UniRule"/>
</dbReference>
<dbReference type="InterPro" id="IPR029052">
    <property type="entry name" value="Metallo-depent_PP-like"/>
</dbReference>
<dbReference type="InterPro" id="IPR004843">
    <property type="entry name" value="Calcineurin-like_PHP"/>
</dbReference>
<dbReference type="PANTHER" id="PTHR34990:SF1">
    <property type="entry name" value="UDP-2,3-DIACYLGLUCOSAMINE HYDROLASE"/>
    <property type="match status" value="1"/>
</dbReference>
<keyword evidence="8 14" id="KW-0472">Membrane</keyword>
<evidence type="ECO:0000256" key="1">
    <source>
        <dbReference type="ARBA" id="ARBA00022475"/>
    </source>
</evidence>
<feature type="binding site" evidence="14">
    <location>
        <position position="8"/>
    </location>
    <ligand>
        <name>Mn(2+)</name>
        <dbReference type="ChEBI" id="CHEBI:29035"/>
        <label>1</label>
    </ligand>
</feature>
<evidence type="ECO:0000313" key="18">
    <source>
        <dbReference type="Proteomes" id="UP000255239"/>
    </source>
</evidence>
<keyword evidence="7 14" id="KW-0443">Lipid metabolism</keyword>
<feature type="transmembrane region" description="Helical" evidence="15">
    <location>
        <begin position="316"/>
        <end position="335"/>
    </location>
</feature>
<feature type="transmembrane region" description="Helical" evidence="15">
    <location>
        <begin position="347"/>
        <end position="366"/>
    </location>
</feature>
<feature type="binding site" evidence="14">
    <location>
        <position position="195"/>
    </location>
    <ligand>
        <name>substrate</name>
    </ligand>
</feature>
<dbReference type="GO" id="GO:0005737">
    <property type="term" value="C:cytoplasm"/>
    <property type="evidence" value="ECO:0007669"/>
    <property type="project" value="InterPro"/>
</dbReference>
<dbReference type="GO" id="GO:0008758">
    <property type="term" value="F:UDP-2,3-diacylglucosamine hydrolase activity"/>
    <property type="evidence" value="ECO:0007669"/>
    <property type="project" value="UniProtKB-UniRule"/>
</dbReference>
<feature type="binding site" evidence="14">
    <location>
        <position position="197"/>
    </location>
    <ligand>
        <name>Mn(2+)</name>
        <dbReference type="ChEBI" id="CHEBI:29035"/>
        <label>1</label>
    </ligand>
</feature>
<proteinExistence type="inferred from homology"/>
<feature type="binding site" evidence="14">
    <location>
        <begin position="79"/>
        <end position="80"/>
    </location>
    <ligand>
        <name>substrate</name>
    </ligand>
</feature>
<keyword evidence="15" id="KW-1133">Transmembrane helix</keyword>
<dbReference type="GO" id="GO:0019897">
    <property type="term" value="C:extrinsic component of plasma membrane"/>
    <property type="evidence" value="ECO:0007669"/>
    <property type="project" value="UniProtKB-UniRule"/>
</dbReference>
<feature type="binding site" evidence="14">
    <location>
        <position position="79"/>
    </location>
    <ligand>
        <name>Mn(2+)</name>
        <dbReference type="ChEBI" id="CHEBI:29035"/>
        <label>2</label>
    </ligand>
</feature>
<feature type="binding site" evidence="14">
    <location>
        <position position="10"/>
    </location>
    <ligand>
        <name>Mn(2+)</name>
        <dbReference type="ChEBI" id="CHEBI:29035"/>
        <label>1</label>
    </ligand>
</feature>
<dbReference type="AlphaFoldDB" id="A0A378CEC7"/>
<dbReference type="Pfam" id="PF00149">
    <property type="entry name" value="Metallophos"/>
    <property type="match status" value="1"/>
</dbReference>
<dbReference type="CDD" id="cd07398">
    <property type="entry name" value="MPP_YbbF-LpxH"/>
    <property type="match status" value="1"/>
</dbReference>
<sequence length="389" mass="43719">MATLFIADLHLQTEEPAITAGFLRFLQGEARQADALYILGDLFEAWIGDDDPNPLHQQIASAIKAVVDAGVPCYFIHGNRDFLVGQRFARQSGMILLAEEERLDLYGREVLIMHGDTLCTDDQGYLAFRAKVHTPWIQRLFLALPLFIRRRIAARMRADSKAANSSKSMEIMDVNPQAVVDAMERHHVQWLIHGHTHRPAVHELQANGQPAWRVVLGAWHSEGSMVKVTPDDVKLIHFPVLIPARAQFRKRLLPGRRCALPPALHASLPQRHSQGTSMSRKKWSQPLTWGMIIAILNPLGVSYIALIGVVIGNTLTFVWCAMLAWAIYFYAIYLLCTRPHDSRLVQIYLLLMGTLMLPWGLVLLITCIMREIKVNQAPTPSPPGETKDG</sequence>
<evidence type="ECO:0000313" key="17">
    <source>
        <dbReference type="EMBL" id="STV68585.1"/>
    </source>
</evidence>
<evidence type="ECO:0000256" key="3">
    <source>
        <dbReference type="ARBA" id="ARBA00022519"/>
    </source>
</evidence>
<feature type="binding site" evidence="14">
    <location>
        <position position="122"/>
    </location>
    <ligand>
        <name>substrate</name>
    </ligand>
</feature>
<dbReference type="Gene3D" id="3.60.21.10">
    <property type="match status" value="1"/>
</dbReference>
<keyword evidence="9 14" id="KW-0464">Manganese</keyword>
<gene>
    <name evidence="14 17" type="primary">lpxH</name>
    <name evidence="17" type="ORF">NCTC11679_04304</name>
</gene>
<feature type="binding site" evidence="14">
    <location>
        <position position="164"/>
    </location>
    <ligand>
        <name>substrate</name>
    </ligand>
</feature>
<keyword evidence="3 14" id="KW-0997">Cell inner membrane</keyword>
<dbReference type="Proteomes" id="UP000255239">
    <property type="component" value="Unassembled WGS sequence"/>
</dbReference>
<keyword evidence="2 14" id="KW-0444">Lipid biosynthesis</keyword>
<evidence type="ECO:0000256" key="10">
    <source>
        <dbReference type="ARBA" id="ARBA00052677"/>
    </source>
</evidence>
<feature type="binding site" evidence="14">
    <location>
        <position position="160"/>
    </location>
    <ligand>
        <name>substrate</name>
    </ligand>
</feature>
<evidence type="ECO:0000256" key="15">
    <source>
        <dbReference type="SAM" id="Phobius"/>
    </source>
</evidence>
<keyword evidence="6 14" id="KW-0378">Hydrolase</keyword>
<feature type="binding site" evidence="14">
    <location>
        <position position="114"/>
    </location>
    <ligand>
        <name>Mn(2+)</name>
        <dbReference type="ChEBI" id="CHEBI:29035"/>
        <label>2</label>
    </ligand>
</feature>
<keyword evidence="15" id="KW-0812">Transmembrane</keyword>
<dbReference type="EC" id="3.6.1.54" evidence="12 14"/>
<feature type="transmembrane region" description="Helical" evidence="15">
    <location>
        <begin position="287"/>
        <end position="310"/>
    </location>
</feature>
<feature type="binding site" evidence="14">
    <location>
        <position position="195"/>
    </location>
    <ligand>
        <name>Mn(2+)</name>
        <dbReference type="ChEBI" id="CHEBI:29035"/>
        <label>2</label>
    </ligand>
</feature>
<keyword evidence="1 14" id="KW-1003">Cell membrane</keyword>
<reference evidence="17 18" key="1">
    <citation type="submission" date="2018-06" db="EMBL/GenBank/DDBJ databases">
        <authorList>
            <consortium name="Pathogen Informatics"/>
            <person name="Doyle S."/>
        </authorList>
    </citation>
    <scope>NUCLEOTIDE SEQUENCE [LARGE SCALE GENOMIC DNA]</scope>
    <source>
        <strain evidence="17 18">NCTC11679</strain>
    </source>
</reference>
<evidence type="ECO:0000256" key="11">
    <source>
        <dbReference type="ARBA" id="ARBA00060562"/>
    </source>
</evidence>
<dbReference type="UniPathway" id="UPA00359">
    <property type="reaction ID" value="UER00480"/>
</dbReference>
<evidence type="ECO:0000256" key="7">
    <source>
        <dbReference type="ARBA" id="ARBA00023098"/>
    </source>
</evidence>
<organism evidence="17 18">
    <name type="scientific">Klebsiella pneumoniae</name>
    <dbReference type="NCBI Taxonomy" id="573"/>
    <lineage>
        <taxon>Bacteria</taxon>
        <taxon>Pseudomonadati</taxon>
        <taxon>Pseudomonadota</taxon>
        <taxon>Gammaproteobacteria</taxon>
        <taxon>Enterobacterales</taxon>
        <taxon>Enterobacteriaceae</taxon>
        <taxon>Klebsiella/Raoultella group</taxon>
        <taxon>Klebsiella</taxon>
        <taxon>Klebsiella pneumoniae complex</taxon>
    </lineage>
</organism>
<evidence type="ECO:0000256" key="14">
    <source>
        <dbReference type="HAMAP-Rule" id="MF_00575"/>
    </source>
</evidence>
<comment type="subcellular location">
    <subcellularLocation>
        <location evidence="14">Cell inner membrane</location>
        <topology evidence="14">Peripheral membrane protein</topology>
        <orientation evidence="14">Cytoplasmic side</orientation>
    </subcellularLocation>
</comment>
<comment type="catalytic activity">
    <reaction evidence="10 14">
        <text>UDP-2-N,3-O-bis[(3R)-3-hydroxytetradecanoyl]-alpha-D-glucosamine + H2O = 2-N,3-O-bis[(3R)-3-hydroxytetradecanoyl]-alpha-D-glucosaminyl 1-phosphate + UMP + 2 H(+)</text>
        <dbReference type="Rhea" id="RHEA:25213"/>
        <dbReference type="ChEBI" id="CHEBI:15377"/>
        <dbReference type="ChEBI" id="CHEBI:15378"/>
        <dbReference type="ChEBI" id="CHEBI:57865"/>
        <dbReference type="ChEBI" id="CHEBI:57957"/>
        <dbReference type="ChEBI" id="CHEBI:78847"/>
        <dbReference type="EC" id="3.6.1.54"/>
    </reaction>
</comment>
<feature type="domain" description="Calcineurin-like phosphoesterase" evidence="16">
    <location>
        <begin position="2"/>
        <end position="199"/>
    </location>
</feature>